<gene>
    <name evidence="2" type="ORF">Taro_052326</name>
</gene>
<keyword evidence="3" id="KW-1185">Reference proteome</keyword>
<proteinExistence type="predicted"/>
<name>A0A843XIB0_COLES</name>
<organism evidence="2 3">
    <name type="scientific">Colocasia esculenta</name>
    <name type="common">Wild taro</name>
    <name type="synonym">Arum esculentum</name>
    <dbReference type="NCBI Taxonomy" id="4460"/>
    <lineage>
        <taxon>Eukaryota</taxon>
        <taxon>Viridiplantae</taxon>
        <taxon>Streptophyta</taxon>
        <taxon>Embryophyta</taxon>
        <taxon>Tracheophyta</taxon>
        <taxon>Spermatophyta</taxon>
        <taxon>Magnoliopsida</taxon>
        <taxon>Liliopsida</taxon>
        <taxon>Araceae</taxon>
        <taxon>Aroideae</taxon>
        <taxon>Colocasieae</taxon>
        <taxon>Colocasia</taxon>
    </lineage>
</organism>
<feature type="region of interest" description="Disordered" evidence="1">
    <location>
        <begin position="1"/>
        <end position="22"/>
    </location>
</feature>
<dbReference type="EMBL" id="NMUH01008838">
    <property type="protein sequence ID" value="MQM19324.1"/>
    <property type="molecule type" value="Genomic_DNA"/>
</dbReference>
<dbReference type="AlphaFoldDB" id="A0A843XIB0"/>
<protein>
    <submittedName>
        <fullName evidence="2">Uncharacterized protein</fullName>
    </submittedName>
</protein>
<evidence type="ECO:0000256" key="1">
    <source>
        <dbReference type="SAM" id="MobiDB-lite"/>
    </source>
</evidence>
<reference evidence="2" key="1">
    <citation type="submission" date="2017-07" db="EMBL/GenBank/DDBJ databases">
        <title>Taro Niue Genome Assembly and Annotation.</title>
        <authorList>
            <person name="Atibalentja N."/>
            <person name="Keating K."/>
            <person name="Fields C.J."/>
        </authorList>
    </citation>
    <scope>NUCLEOTIDE SEQUENCE</scope>
    <source>
        <strain evidence="2">Niue_2</strain>
        <tissue evidence="2">Leaf</tissue>
    </source>
</reference>
<accession>A0A843XIB0</accession>
<evidence type="ECO:0000313" key="2">
    <source>
        <dbReference type="EMBL" id="MQM19324.1"/>
    </source>
</evidence>
<sequence>MWRSSRWLGSCGTTTRRSSSSPVHLLRPVQPVPLELSKDDLLASTSVDIDHKSAATSMDAYSELAAIDVDVYLPDLLRFQIQKRLQKCFP</sequence>
<comment type="caution">
    <text evidence="2">The sequence shown here is derived from an EMBL/GenBank/DDBJ whole genome shotgun (WGS) entry which is preliminary data.</text>
</comment>
<evidence type="ECO:0000313" key="3">
    <source>
        <dbReference type="Proteomes" id="UP000652761"/>
    </source>
</evidence>
<dbReference type="Proteomes" id="UP000652761">
    <property type="component" value="Unassembled WGS sequence"/>
</dbReference>